<accession>A1VV21</accession>
<geneLocation type="plasmid" evidence="1 2">
    <name>pPNAP01</name>
</geneLocation>
<reference evidence="2" key="1">
    <citation type="journal article" date="2009" name="Environ. Microbiol.">
        <title>The genome of Polaromonas naphthalenivorans strain CJ2, isolated from coal tar-contaminated sediment, reveals physiological and metabolic versatility and evolution through extensive horizontal gene transfer.</title>
        <authorList>
            <person name="Yagi J.M."/>
            <person name="Sims D."/>
            <person name="Brettin T."/>
            <person name="Bruce D."/>
            <person name="Madsen E.L."/>
        </authorList>
    </citation>
    <scope>NUCLEOTIDE SEQUENCE [LARGE SCALE GENOMIC DNA]</scope>
    <source>
        <strain evidence="2">CJ2</strain>
        <plasmid evidence="2">Plasmid pPNAP01</plasmid>
    </source>
</reference>
<evidence type="ECO:0000313" key="2">
    <source>
        <dbReference type="Proteomes" id="UP000000644"/>
    </source>
</evidence>
<dbReference type="KEGG" id="pna:Pnap_4216"/>
<evidence type="ECO:0000313" key="1">
    <source>
        <dbReference type="EMBL" id="ABM39499.1"/>
    </source>
</evidence>
<proteinExistence type="predicted"/>
<dbReference type="AlphaFoldDB" id="A1VV21"/>
<keyword evidence="2" id="KW-1185">Reference proteome</keyword>
<sequence>MRIIQGFPFRTDGGVNTQLEGGQCIIGADGSTCLGELVADEEFTSKVITALNQHEKLEVPRFILLSILEMAESNYQDVSTGLDDGTYTAIENPNFIVHGQALDYFKGLLNSHVKIAAIAA</sequence>
<keyword evidence="1" id="KW-0614">Plasmid</keyword>
<gene>
    <name evidence="1" type="ordered locus">Pnap_4216</name>
</gene>
<name>A1VV21_POLNA</name>
<organism evidence="1 2">
    <name type="scientific">Polaromonas naphthalenivorans (strain CJ2)</name>
    <dbReference type="NCBI Taxonomy" id="365044"/>
    <lineage>
        <taxon>Bacteria</taxon>
        <taxon>Pseudomonadati</taxon>
        <taxon>Pseudomonadota</taxon>
        <taxon>Betaproteobacteria</taxon>
        <taxon>Burkholderiales</taxon>
        <taxon>Comamonadaceae</taxon>
        <taxon>Polaromonas</taxon>
    </lineage>
</organism>
<dbReference type="HOGENOM" id="CLU_2047521_0_0_4"/>
<dbReference type="EMBL" id="CP000530">
    <property type="protein sequence ID" value="ABM39499.1"/>
    <property type="molecule type" value="Genomic_DNA"/>
</dbReference>
<dbReference type="RefSeq" id="WP_011797872.1">
    <property type="nucleotide sequence ID" value="NC_008757.1"/>
</dbReference>
<protein>
    <submittedName>
        <fullName evidence="1">Uncharacterized protein</fullName>
    </submittedName>
</protein>
<dbReference type="Proteomes" id="UP000000644">
    <property type="component" value="Plasmid pPNAP01"/>
</dbReference>